<protein>
    <submittedName>
        <fullName evidence="2">Uncharacterized protein</fullName>
    </submittedName>
</protein>
<dbReference type="Proteomes" id="UP000253664">
    <property type="component" value="Unassembled WGS sequence"/>
</dbReference>
<reference evidence="2 3" key="1">
    <citation type="journal article" date="2015" name="BMC Genomics">
        <title>Insights from the genome of Ophiocordyceps polyrhachis-furcata to pathogenicity and host specificity in insect fungi.</title>
        <authorList>
            <person name="Wichadakul D."/>
            <person name="Kobmoo N."/>
            <person name="Ingsriswang S."/>
            <person name="Tangphatsornruang S."/>
            <person name="Chantasingh D."/>
            <person name="Luangsa-ard J.J."/>
            <person name="Eurwilaichitr L."/>
        </authorList>
    </citation>
    <scope>NUCLEOTIDE SEQUENCE [LARGE SCALE GENOMIC DNA]</scope>
    <source>
        <strain evidence="2 3">BCC 54312</strain>
    </source>
</reference>
<dbReference type="AlphaFoldDB" id="A0A367LAU0"/>
<accession>A0A367LAU0</accession>
<dbReference type="EMBL" id="LKCN02000010">
    <property type="protein sequence ID" value="RCI11547.1"/>
    <property type="molecule type" value="Genomic_DNA"/>
</dbReference>
<evidence type="ECO:0000256" key="1">
    <source>
        <dbReference type="SAM" id="MobiDB-lite"/>
    </source>
</evidence>
<sequence length="258" mass="29108">MTRIKEQSIDDGTWKSRKAADNSGRAETGSSLPRQGRAKPYNTTCTYSHRRSILFVETFWFKKDMNSGRQRITGSRLGLPGEEVRVVHDDKWYARYLLLRCLTTGGGKITKQKAEGEMEDTIHRITLIFLQQPARRGLHCYYYYLTGLQRGGVSVPTYLAARLLGISRPFQPELGYKEWRPPPPCLTTYLPASSVFAFATFNGCSLWYVPFASAAKTFTATLCPPSRAQPIIPYQGDQGRQLGRGRGRLTYSVPPPTQ</sequence>
<feature type="compositionally biased region" description="Basic and acidic residues" evidence="1">
    <location>
        <begin position="1"/>
        <end position="20"/>
    </location>
</feature>
<gene>
    <name evidence="2" type="ORF">L249_7343</name>
</gene>
<keyword evidence="3" id="KW-1185">Reference proteome</keyword>
<evidence type="ECO:0000313" key="2">
    <source>
        <dbReference type="EMBL" id="RCI11547.1"/>
    </source>
</evidence>
<feature type="region of interest" description="Disordered" evidence="1">
    <location>
        <begin position="1"/>
        <end position="42"/>
    </location>
</feature>
<feature type="region of interest" description="Disordered" evidence="1">
    <location>
        <begin position="233"/>
        <end position="258"/>
    </location>
</feature>
<feature type="non-terminal residue" evidence="2">
    <location>
        <position position="258"/>
    </location>
</feature>
<organism evidence="2 3">
    <name type="scientific">Ophiocordyceps polyrhachis-furcata BCC 54312</name>
    <dbReference type="NCBI Taxonomy" id="1330021"/>
    <lineage>
        <taxon>Eukaryota</taxon>
        <taxon>Fungi</taxon>
        <taxon>Dikarya</taxon>
        <taxon>Ascomycota</taxon>
        <taxon>Pezizomycotina</taxon>
        <taxon>Sordariomycetes</taxon>
        <taxon>Hypocreomycetidae</taxon>
        <taxon>Hypocreales</taxon>
        <taxon>Ophiocordycipitaceae</taxon>
        <taxon>Ophiocordyceps</taxon>
    </lineage>
</organism>
<evidence type="ECO:0000313" key="3">
    <source>
        <dbReference type="Proteomes" id="UP000253664"/>
    </source>
</evidence>
<proteinExistence type="predicted"/>
<name>A0A367LAU0_9HYPO</name>
<comment type="caution">
    <text evidence="2">The sequence shown here is derived from an EMBL/GenBank/DDBJ whole genome shotgun (WGS) entry which is preliminary data.</text>
</comment>